<gene>
    <name evidence="2" type="ORF">B5M45_18970</name>
</gene>
<dbReference type="Proteomes" id="UP000193040">
    <property type="component" value="Unassembled WGS sequence"/>
</dbReference>
<dbReference type="InterPro" id="IPR014710">
    <property type="entry name" value="RmlC-like_jellyroll"/>
</dbReference>
<dbReference type="EMBL" id="MZZM01000025">
    <property type="protein sequence ID" value="ORJ57709.1"/>
    <property type="molecule type" value="Genomic_DNA"/>
</dbReference>
<proteinExistence type="predicted"/>
<feature type="domain" description="Cupin type-2" evidence="1">
    <location>
        <begin position="70"/>
        <end position="124"/>
    </location>
</feature>
<organism evidence="2 3">
    <name type="scientific">Mycobacterium simiae</name>
    <name type="common">Mycobacterium habana</name>
    <dbReference type="NCBI Taxonomy" id="1784"/>
    <lineage>
        <taxon>Bacteria</taxon>
        <taxon>Bacillati</taxon>
        <taxon>Actinomycetota</taxon>
        <taxon>Actinomycetes</taxon>
        <taxon>Mycobacteriales</taxon>
        <taxon>Mycobacteriaceae</taxon>
        <taxon>Mycobacterium</taxon>
        <taxon>Mycobacterium simiae complex</taxon>
    </lineage>
</organism>
<dbReference type="PANTHER" id="PTHR36156:SF2">
    <property type="entry name" value="CUPIN TYPE-2 DOMAIN-CONTAINING PROTEIN"/>
    <property type="match status" value="1"/>
</dbReference>
<evidence type="ECO:0000313" key="2">
    <source>
        <dbReference type="EMBL" id="ORJ57709.1"/>
    </source>
</evidence>
<protein>
    <recommendedName>
        <fullName evidence="1">Cupin type-2 domain-containing protein</fullName>
    </recommendedName>
</protein>
<dbReference type="RefSeq" id="WP_084952283.1">
    <property type="nucleotide sequence ID" value="NZ_MZZM01000025.1"/>
</dbReference>
<evidence type="ECO:0000313" key="3">
    <source>
        <dbReference type="Proteomes" id="UP000193040"/>
    </source>
</evidence>
<name>A0A1X0XXZ2_MYCSI</name>
<dbReference type="AlphaFoldDB" id="A0A1X0XXZ2"/>
<evidence type="ECO:0000259" key="1">
    <source>
        <dbReference type="Pfam" id="PF07883"/>
    </source>
</evidence>
<dbReference type="SUPFAM" id="SSF51182">
    <property type="entry name" value="RmlC-like cupins"/>
    <property type="match status" value="1"/>
</dbReference>
<dbReference type="InterPro" id="IPR047142">
    <property type="entry name" value="OryJ/VirC-like"/>
</dbReference>
<dbReference type="InterPro" id="IPR011051">
    <property type="entry name" value="RmlC_Cupin_sf"/>
</dbReference>
<accession>A0A1X0XXZ2</accession>
<dbReference type="PANTHER" id="PTHR36156">
    <property type="entry name" value="SLR2101 PROTEIN"/>
    <property type="match status" value="1"/>
</dbReference>
<reference evidence="2 3" key="1">
    <citation type="submission" date="2017-03" db="EMBL/GenBank/DDBJ databases">
        <title>Genomic insights into Mycobacterium simiae human colonization.</title>
        <authorList>
            <person name="Steffani J.L."/>
            <person name="Brunck M.E."/>
            <person name="Cruz E."/>
            <person name="Montiel R."/>
            <person name="Barona F."/>
        </authorList>
    </citation>
    <scope>NUCLEOTIDE SEQUENCE [LARGE SCALE GENOMIC DNA]</scope>
    <source>
        <strain evidence="2 3">MsiGto</strain>
    </source>
</reference>
<dbReference type="InterPro" id="IPR013096">
    <property type="entry name" value="Cupin_2"/>
</dbReference>
<sequence>MRLLVTGVDQTGRSCAAQDGPIELRGDASIDGMLYSMLYASPSVPPIDDGGRAAGKLDLVLPPGALRWTMIEYAPGAEFSMHHTDTVDFDVVLSGSVDLVLDDGDHLLEPGDSAVITGVDHAWRAGPRGCRLNVLTIAALASRPASGVD</sequence>
<dbReference type="Gene3D" id="2.60.120.10">
    <property type="entry name" value="Jelly Rolls"/>
    <property type="match status" value="1"/>
</dbReference>
<keyword evidence="3" id="KW-1185">Reference proteome</keyword>
<dbReference type="Pfam" id="PF07883">
    <property type="entry name" value="Cupin_2"/>
    <property type="match status" value="1"/>
</dbReference>
<comment type="caution">
    <text evidence="2">The sequence shown here is derived from an EMBL/GenBank/DDBJ whole genome shotgun (WGS) entry which is preliminary data.</text>
</comment>